<dbReference type="STRING" id="1367477.N288_20060"/>
<proteinExistence type="predicted"/>
<dbReference type="HOGENOM" id="CLU_211928_0_0_9"/>
<dbReference type="AlphaFoldDB" id="U5LGU5"/>
<dbReference type="PATRIC" id="fig|1367477.3.peg.4016"/>
<protein>
    <submittedName>
        <fullName evidence="1">Uncharacterized protein</fullName>
    </submittedName>
</protein>
<name>U5LGU5_9BACI</name>
<gene>
    <name evidence="1" type="ORF">N288_20060</name>
</gene>
<dbReference type="KEGG" id="bif:N288_20060"/>
<accession>U5LGU5</accession>
<sequence>MLCSIIIPKRWEGYQILRIFRQLFVPGCANFVKINRNVVERAFY</sequence>
<organism evidence="1 2">
    <name type="scientific">Bacillus infantis NRRL B-14911</name>
    <dbReference type="NCBI Taxonomy" id="1367477"/>
    <lineage>
        <taxon>Bacteria</taxon>
        <taxon>Bacillati</taxon>
        <taxon>Bacillota</taxon>
        <taxon>Bacilli</taxon>
        <taxon>Bacillales</taxon>
        <taxon>Bacillaceae</taxon>
        <taxon>Bacillus</taxon>
    </lineage>
</organism>
<evidence type="ECO:0000313" key="2">
    <source>
        <dbReference type="Proteomes" id="UP000017805"/>
    </source>
</evidence>
<keyword evidence="2" id="KW-1185">Reference proteome</keyword>
<dbReference type="Proteomes" id="UP000017805">
    <property type="component" value="Chromosome"/>
</dbReference>
<evidence type="ECO:0000313" key="1">
    <source>
        <dbReference type="EMBL" id="AGX05886.1"/>
    </source>
</evidence>
<dbReference type="EMBL" id="CP006643">
    <property type="protein sequence ID" value="AGX05886.1"/>
    <property type="molecule type" value="Genomic_DNA"/>
</dbReference>
<reference evidence="1 2" key="1">
    <citation type="submission" date="2013-07" db="EMBL/GenBank/DDBJ databases">
        <title>Complete genome sequence of Bacillus infantis NRRL B-14911 that has potential to induce cardiac disease by antigenic mimicry.</title>
        <authorList>
            <person name="Massilamany C."/>
            <person name="Smith T.P.L."/>
            <person name="Loy J.D."/>
            <person name="Barletta R."/>
            <person name="Reddy J."/>
        </authorList>
    </citation>
    <scope>NUCLEOTIDE SEQUENCE [LARGE SCALE GENOMIC DNA]</scope>
    <source>
        <strain evidence="1 2">NRRL B-14911</strain>
    </source>
</reference>